<comment type="caution">
    <text evidence="1">The sequence shown here is derived from an EMBL/GenBank/DDBJ whole genome shotgun (WGS) entry which is preliminary data.</text>
</comment>
<name>A0ABQ6Q407_9BACT</name>
<gene>
    <name evidence="1" type="ORF">Ataiwa_28750</name>
</gene>
<evidence type="ECO:0000313" key="1">
    <source>
        <dbReference type="EMBL" id="GMQ34602.1"/>
    </source>
</evidence>
<organism evidence="1 2">
    <name type="scientific">Algoriphagus taiwanensis</name>
    <dbReference type="NCBI Taxonomy" id="1445656"/>
    <lineage>
        <taxon>Bacteria</taxon>
        <taxon>Pseudomonadati</taxon>
        <taxon>Bacteroidota</taxon>
        <taxon>Cytophagia</taxon>
        <taxon>Cytophagales</taxon>
        <taxon>Cyclobacteriaceae</taxon>
        <taxon>Algoriphagus</taxon>
    </lineage>
</organism>
<reference evidence="1 2" key="1">
    <citation type="submission" date="2023-08" db="EMBL/GenBank/DDBJ databases">
        <title>Draft genome sequence of Algoriphagus taiwanensis.</title>
        <authorList>
            <person name="Takatani N."/>
            <person name="Hosokawa M."/>
            <person name="Sawabe T."/>
        </authorList>
    </citation>
    <scope>NUCLEOTIDE SEQUENCE [LARGE SCALE GENOMIC DNA]</scope>
    <source>
        <strain evidence="1 2">JCM 19755</strain>
    </source>
</reference>
<evidence type="ECO:0000313" key="2">
    <source>
        <dbReference type="Proteomes" id="UP001307705"/>
    </source>
</evidence>
<proteinExistence type="predicted"/>
<dbReference type="Proteomes" id="UP001307705">
    <property type="component" value="Unassembled WGS sequence"/>
</dbReference>
<sequence>MDLIISYMIIRNYASRSKVASTSLDLRIRD</sequence>
<accession>A0ABQ6Q407</accession>
<dbReference type="EMBL" id="BTPE01000010">
    <property type="protein sequence ID" value="GMQ34602.1"/>
    <property type="molecule type" value="Genomic_DNA"/>
</dbReference>
<protein>
    <submittedName>
        <fullName evidence="1">Uncharacterized protein</fullName>
    </submittedName>
</protein>
<keyword evidence="2" id="KW-1185">Reference proteome</keyword>